<keyword evidence="1" id="KW-1133">Transmembrane helix</keyword>
<keyword evidence="3" id="KW-1185">Reference proteome</keyword>
<reference evidence="3" key="1">
    <citation type="submission" date="2023-07" db="EMBL/GenBank/DDBJ databases">
        <title>30 novel species of actinomycetes from the DSMZ collection.</title>
        <authorList>
            <person name="Nouioui I."/>
        </authorList>
    </citation>
    <scope>NUCLEOTIDE SEQUENCE [LARGE SCALE GENOMIC DNA]</scope>
    <source>
        <strain evidence="3">DSM 44399</strain>
    </source>
</reference>
<dbReference type="EMBL" id="JAVREH010000051">
    <property type="protein sequence ID" value="MDT0263774.1"/>
    <property type="molecule type" value="Genomic_DNA"/>
</dbReference>
<evidence type="ECO:0008006" key="4">
    <source>
        <dbReference type="Google" id="ProtNLM"/>
    </source>
</evidence>
<protein>
    <recommendedName>
        <fullName evidence="4">Flp pilus-assembly TadG-like N-terminal domain-containing protein</fullName>
    </recommendedName>
</protein>
<keyword evidence="1" id="KW-0472">Membrane</keyword>
<evidence type="ECO:0000313" key="3">
    <source>
        <dbReference type="Proteomes" id="UP001183176"/>
    </source>
</evidence>
<evidence type="ECO:0000313" key="2">
    <source>
        <dbReference type="EMBL" id="MDT0263774.1"/>
    </source>
</evidence>
<name>A0ABU2JFK4_9ACTN</name>
<keyword evidence="1" id="KW-0812">Transmembrane</keyword>
<proteinExistence type="predicted"/>
<accession>A0ABU2JFK4</accession>
<comment type="caution">
    <text evidence="2">The sequence shown here is derived from an EMBL/GenBank/DDBJ whole genome shotgun (WGS) entry which is preliminary data.</text>
</comment>
<dbReference type="RefSeq" id="WP_311424917.1">
    <property type="nucleotide sequence ID" value="NZ_JAVREH010000051.1"/>
</dbReference>
<feature type="transmembrane region" description="Helical" evidence="1">
    <location>
        <begin position="6"/>
        <end position="27"/>
    </location>
</feature>
<evidence type="ECO:0000256" key="1">
    <source>
        <dbReference type="SAM" id="Phobius"/>
    </source>
</evidence>
<gene>
    <name evidence="2" type="ORF">RM423_20575</name>
</gene>
<sequence>MGADEGMVSAFLLATMIGLFAVVGLGLDPGEAYAAKIKAIGQAEEAARAGAQQLDLLTYRATGMLELHPAAAEQAAQRFLTAQHLAGTVTATTTRVTVTITTGYRTQLWQLAGVDTIAVHATGSAVPQRGITGPDNP</sequence>
<organism evidence="2 3">
    <name type="scientific">Jatrophihabitans lederbergiae</name>
    <dbReference type="NCBI Taxonomy" id="3075547"/>
    <lineage>
        <taxon>Bacteria</taxon>
        <taxon>Bacillati</taxon>
        <taxon>Actinomycetota</taxon>
        <taxon>Actinomycetes</taxon>
        <taxon>Jatrophihabitantales</taxon>
        <taxon>Jatrophihabitantaceae</taxon>
        <taxon>Jatrophihabitans</taxon>
    </lineage>
</organism>
<dbReference type="Proteomes" id="UP001183176">
    <property type="component" value="Unassembled WGS sequence"/>
</dbReference>